<dbReference type="EMBL" id="FN649739">
    <property type="protein sequence ID" value="CBJ48814.1"/>
    <property type="molecule type" value="Genomic_DNA"/>
</dbReference>
<dbReference type="EMBL" id="FN648696">
    <property type="protein sequence ID" value="CBJ48814.1"/>
    <property type="molecule type" value="Genomic_DNA"/>
</dbReference>
<proteinExistence type="predicted"/>
<organism evidence="2 3">
    <name type="scientific">Ectocarpus siliculosus</name>
    <name type="common">Brown alga</name>
    <name type="synonym">Conferva siliculosa</name>
    <dbReference type="NCBI Taxonomy" id="2880"/>
    <lineage>
        <taxon>Eukaryota</taxon>
        <taxon>Sar</taxon>
        <taxon>Stramenopiles</taxon>
        <taxon>Ochrophyta</taxon>
        <taxon>PX clade</taxon>
        <taxon>Phaeophyceae</taxon>
        <taxon>Ectocarpales</taxon>
        <taxon>Ectocarpaceae</taxon>
        <taxon>Ectocarpus</taxon>
    </lineage>
</organism>
<name>D7G2V7_ECTSI</name>
<sequence length="215" mass="22290">MRSSSNTSSRRSRSNSGGRTGSSGNLGVIAAKARGEQHTRSSSVVDLVDILEKKELSAAEVMVIRQSMVQTQDRLFVATNPNEVGGGTGAGSAERKSSAASAGAMGEVVGDDSMVVGKGIMIKGDVDNCATLIVEGYFEGNFRGGFLAVPKGGKYVGMADVRRADIGGRLHGTLSASTLLEVRASGKIEGMVRYNDVKLEQGGSMVGDIQQGTKS</sequence>
<gene>
    <name evidence="2" type="ORF">Esi_0049_0013</name>
</gene>
<dbReference type="InParanoid" id="D7G2V7"/>
<reference evidence="2 3" key="1">
    <citation type="journal article" date="2010" name="Nature">
        <title>The Ectocarpus genome and the independent evolution of multicellularity in brown algae.</title>
        <authorList>
            <person name="Cock J.M."/>
            <person name="Sterck L."/>
            <person name="Rouze P."/>
            <person name="Scornet D."/>
            <person name="Allen A.E."/>
            <person name="Amoutzias G."/>
            <person name="Anthouard V."/>
            <person name="Artiguenave F."/>
            <person name="Aury J.M."/>
            <person name="Badger J.H."/>
            <person name="Beszteri B."/>
            <person name="Billiau K."/>
            <person name="Bonnet E."/>
            <person name="Bothwell J.H."/>
            <person name="Bowler C."/>
            <person name="Boyen C."/>
            <person name="Brownlee C."/>
            <person name="Carrano C.J."/>
            <person name="Charrier B."/>
            <person name="Cho G.Y."/>
            <person name="Coelho S.M."/>
            <person name="Collen J."/>
            <person name="Corre E."/>
            <person name="Da Silva C."/>
            <person name="Delage L."/>
            <person name="Delaroque N."/>
            <person name="Dittami S.M."/>
            <person name="Doulbeau S."/>
            <person name="Elias M."/>
            <person name="Farnham G."/>
            <person name="Gachon C.M."/>
            <person name="Gschloessl B."/>
            <person name="Heesch S."/>
            <person name="Jabbari K."/>
            <person name="Jubin C."/>
            <person name="Kawai H."/>
            <person name="Kimura K."/>
            <person name="Kloareg B."/>
            <person name="Kupper F.C."/>
            <person name="Lang D."/>
            <person name="Le Bail A."/>
            <person name="Leblanc C."/>
            <person name="Lerouge P."/>
            <person name="Lohr M."/>
            <person name="Lopez P.J."/>
            <person name="Martens C."/>
            <person name="Maumus F."/>
            <person name="Michel G."/>
            <person name="Miranda-Saavedra D."/>
            <person name="Morales J."/>
            <person name="Moreau H."/>
            <person name="Motomura T."/>
            <person name="Nagasato C."/>
            <person name="Napoli C.A."/>
            <person name="Nelson D.R."/>
            <person name="Nyvall-Collen P."/>
            <person name="Peters A.F."/>
            <person name="Pommier C."/>
            <person name="Potin P."/>
            <person name="Poulain J."/>
            <person name="Quesneville H."/>
            <person name="Read B."/>
            <person name="Rensing S.A."/>
            <person name="Ritter A."/>
            <person name="Rousvoal S."/>
            <person name="Samanta M."/>
            <person name="Samson G."/>
            <person name="Schroeder D.C."/>
            <person name="Segurens B."/>
            <person name="Strittmatter M."/>
            <person name="Tonon T."/>
            <person name="Tregear J.W."/>
            <person name="Valentin K."/>
            <person name="von Dassow P."/>
            <person name="Yamagishi T."/>
            <person name="Van de Peer Y."/>
            <person name="Wincker P."/>
        </authorList>
    </citation>
    <scope>NUCLEOTIDE SEQUENCE [LARGE SCALE GENOMIC DNA]</scope>
    <source>
        <strain evidence="3">Ec32 / CCAP1310/4</strain>
    </source>
</reference>
<dbReference type="InterPro" id="IPR007607">
    <property type="entry name" value="BacA/B"/>
</dbReference>
<dbReference type="AlphaFoldDB" id="D7G2V7"/>
<evidence type="ECO:0000313" key="2">
    <source>
        <dbReference type="EMBL" id="CBJ48814.1"/>
    </source>
</evidence>
<dbReference type="OrthoDB" id="10315073at2759"/>
<feature type="region of interest" description="Disordered" evidence="1">
    <location>
        <begin position="1"/>
        <end position="26"/>
    </location>
</feature>
<dbReference type="Proteomes" id="UP000002630">
    <property type="component" value="Linkage Group LG14"/>
</dbReference>
<evidence type="ECO:0000256" key="1">
    <source>
        <dbReference type="SAM" id="MobiDB-lite"/>
    </source>
</evidence>
<accession>D7G2V7</accession>
<dbReference type="Pfam" id="PF04519">
    <property type="entry name" value="Bactofilin"/>
    <property type="match status" value="1"/>
</dbReference>
<feature type="compositionally biased region" description="Low complexity" evidence="1">
    <location>
        <begin position="1"/>
        <end position="25"/>
    </location>
</feature>
<evidence type="ECO:0000313" key="3">
    <source>
        <dbReference type="Proteomes" id="UP000002630"/>
    </source>
</evidence>
<protein>
    <recommendedName>
        <fullName evidence="4">Polymer-forming cytoskeletal protein</fullName>
    </recommendedName>
</protein>
<feature type="region of interest" description="Disordered" evidence="1">
    <location>
        <begin position="81"/>
        <end position="102"/>
    </location>
</feature>
<evidence type="ECO:0008006" key="4">
    <source>
        <dbReference type="Google" id="ProtNLM"/>
    </source>
</evidence>
<keyword evidence="3" id="KW-1185">Reference proteome</keyword>